<feature type="domain" description="GTP cyclohydrolase N-terminal" evidence="6">
    <location>
        <begin position="129"/>
        <end position="319"/>
    </location>
</feature>
<dbReference type="GO" id="GO:0009231">
    <property type="term" value="P:riboflavin biosynthetic process"/>
    <property type="evidence" value="ECO:0007669"/>
    <property type="project" value="InterPro"/>
</dbReference>
<dbReference type="Gene3D" id="3.40.50.10990">
    <property type="entry name" value="GTP cyclohydrolase II"/>
    <property type="match status" value="1"/>
</dbReference>
<evidence type="ECO:0008006" key="9">
    <source>
        <dbReference type="Google" id="ProtNLM"/>
    </source>
</evidence>
<sequence>MTSSDDVLSQILTAIKTLHDDHQALAKTVDSSNDKIGRVLVDFESRLSTLQRAVKGSSKTPLVPDSVSTETIAKLQSDAAASSASSASSPPSAAISPNASSLSLASMATGGKLTERRYSNNDPSKWPNRITITTYPGQVGIDPIPFQWGAADPKIRGPVVVSRAPSTIKRRNALGAHFGSYSVYQALAVAMNDLPVNHIPDFTNSQPPVSMGPFPQWSDPKKIVSIDPFGHLAPWLFEDYIKSGIDIRPTMAITKAHMQLAEIREMVEKGELKVDGKIVLNDIGDLAVTKVAVEPVWYLPGVAERLGVDEGTLRRNLFEVMGGSYPELITRNDIKVFLPPIGGQTVYIFGDPAKVSQKDVKLALRVHDECNGSDVFGSDICTCRPYLLFGIAEAVKEAQNGGSGVVIYFRKEGRALGEVTKYLVYNARKRGGDTAAEYFKRTENIAGVKDMRFQLLMPDILHFLGITKIDRMLSMSNMKHDAIVEQGIPILERVPIPEEMIPDDSRVEIDAKIHSGYFTTGKVLTAEELKNVKGRNWEDIDH</sequence>
<evidence type="ECO:0000256" key="3">
    <source>
        <dbReference type="ARBA" id="ARBA00022801"/>
    </source>
</evidence>
<dbReference type="SUPFAM" id="SSF142695">
    <property type="entry name" value="RibA-like"/>
    <property type="match status" value="1"/>
</dbReference>
<dbReference type="InterPro" id="IPR032677">
    <property type="entry name" value="GTP_cyclohydro_II"/>
</dbReference>
<dbReference type="GO" id="GO:0005525">
    <property type="term" value="F:GTP binding"/>
    <property type="evidence" value="ECO:0007669"/>
    <property type="project" value="UniProtKB-KW"/>
</dbReference>
<proteinExistence type="inferred from homology"/>
<dbReference type="InterPro" id="IPR000926">
    <property type="entry name" value="RibA"/>
</dbReference>
<name>A0A5E8BWT2_9ASCO</name>
<dbReference type="OrthoDB" id="57939at2759"/>
<dbReference type="Pfam" id="PF00925">
    <property type="entry name" value="GTP_cyclohydro2"/>
    <property type="match status" value="1"/>
</dbReference>
<evidence type="ECO:0000313" key="8">
    <source>
        <dbReference type="Proteomes" id="UP000398389"/>
    </source>
</evidence>
<dbReference type="CDD" id="cd00641">
    <property type="entry name" value="GTP_cyclohydro2"/>
    <property type="match status" value="1"/>
</dbReference>
<evidence type="ECO:0000256" key="2">
    <source>
        <dbReference type="ARBA" id="ARBA00022741"/>
    </source>
</evidence>
<comment type="similarity">
    <text evidence="1">Belongs to the GTP cyclohydrolase II family.</text>
</comment>
<dbReference type="NCBIfam" id="NF005536">
    <property type="entry name" value="PRK07198.1"/>
    <property type="match status" value="1"/>
</dbReference>
<keyword evidence="2" id="KW-0547">Nucleotide-binding</keyword>
<evidence type="ECO:0000259" key="5">
    <source>
        <dbReference type="Pfam" id="PF00925"/>
    </source>
</evidence>
<protein>
    <recommendedName>
        <fullName evidence="9">GTP cyclohydrolase II</fullName>
    </recommendedName>
</protein>
<dbReference type="RefSeq" id="XP_031855060.1">
    <property type="nucleotide sequence ID" value="XM_031999169.1"/>
</dbReference>
<dbReference type="Proteomes" id="UP000398389">
    <property type="component" value="Unassembled WGS sequence"/>
</dbReference>
<reference evidence="7 8" key="1">
    <citation type="submission" date="2019-09" db="EMBL/GenBank/DDBJ databases">
        <authorList>
            <person name="Brejova B."/>
        </authorList>
    </citation>
    <scope>NUCLEOTIDE SEQUENCE [LARGE SCALE GENOMIC DNA]</scope>
</reference>
<keyword evidence="3" id="KW-0378">Hydrolase</keyword>
<evidence type="ECO:0000256" key="4">
    <source>
        <dbReference type="ARBA" id="ARBA00023134"/>
    </source>
</evidence>
<dbReference type="PANTHER" id="PTHR47259">
    <property type="match status" value="1"/>
</dbReference>
<dbReference type="EMBL" id="CABVLU010000003">
    <property type="protein sequence ID" value="VVT55154.1"/>
    <property type="molecule type" value="Genomic_DNA"/>
</dbReference>
<dbReference type="Pfam" id="PF12471">
    <property type="entry name" value="GTP_CH_N"/>
    <property type="match status" value="1"/>
</dbReference>
<organism evidence="7 8">
    <name type="scientific">Magnusiomyces paraingens</name>
    <dbReference type="NCBI Taxonomy" id="2606893"/>
    <lineage>
        <taxon>Eukaryota</taxon>
        <taxon>Fungi</taxon>
        <taxon>Dikarya</taxon>
        <taxon>Ascomycota</taxon>
        <taxon>Saccharomycotina</taxon>
        <taxon>Dipodascomycetes</taxon>
        <taxon>Dipodascales</taxon>
        <taxon>Dipodascaceae</taxon>
        <taxon>Magnusiomyces</taxon>
    </lineage>
</organism>
<dbReference type="InterPro" id="IPR022163">
    <property type="entry name" value="GTP_CH_N"/>
</dbReference>
<dbReference type="PANTHER" id="PTHR47259:SF2">
    <property type="entry name" value="URACIL-REGULATED PROTEIN 1"/>
    <property type="match status" value="1"/>
</dbReference>
<dbReference type="GeneID" id="43583269"/>
<keyword evidence="8" id="KW-1185">Reference proteome</keyword>
<evidence type="ECO:0000259" key="6">
    <source>
        <dbReference type="Pfam" id="PF12471"/>
    </source>
</evidence>
<evidence type="ECO:0000313" key="7">
    <source>
        <dbReference type="EMBL" id="VVT55154.1"/>
    </source>
</evidence>
<accession>A0A5E8BWT2</accession>
<keyword evidence="4" id="KW-0342">GTP-binding</keyword>
<dbReference type="GO" id="GO:0003935">
    <property type="term" value="F:GTP cyclohydrolase II activity"/>
    <property type="evidence" value="ECO:0007669"/>
    <property type="project" value="InterPro"/>
</dbReference>
<gene>
    <name evidence="7" type="ORF">SAPINGB_P004454</name>
</gene>
<evidence type="ECO:0000256" key="1">
    <source>
        <dbReference type="ARBA" id="ARBA00008131"/>
    </source>
</evidence>
<dbReference type="AlphaFoldDB" id="A0A5E8BWT2"/>
<feature type="domain" description="GTP cyclohydrolase II" evidence="5">
    <location>
        <begin position="353"/>
        <end position="495"/>
    </location>
</feature>
<dbReference type="InterPro" id="IPR036144">
    <property type="entry name" value="RibA-like_sf"/>
</dbReference>